<gene>
    <name evidence="9" type="primary">malQ_15</name>
    <name evidence="9" type="ORF">SDC9_149261</name>
</gene>
<keyword evidence="5 9" id="KW-0808">Transferase</keyword>
<evidence type="ECO:0000256" key="1">
    <source>
        <dbReference type="ARBA" id="ARBA00000439"/>
    </source>
</evidence>
<evidence type="ECO:0000256" key="8">
    <source>
        <dbReference type="ARBA" id="ARBA00031501"/>
    </source>
</evidence>
<dbReference type="EC" id="2.4.1.25" evidence="3"/>
<dbReference type="SUPFAM" id="SSF51445">
    <property type="entry name" value="(Trans)glycosidases"/>
    <property type="match status" value="1"/>
</dbReference>
<keyword evidence="6" id="KW-0119">Carbohydrate metabolism</keyword>
<dbReference type="PANTHER" id="PTHR32438:SF5">
    <property type="entry name" value="4-ALPHA-GLUCANOTRANSFERASE DPE1, CHLOROPLASTIC_AMYLOPLASTIC"/>
    <property type="match status" value="1"/>
</dbReference>
<sequence>MPLFVAPDSSDVWANPNLFELDEMGQPAKVAGVPPDYFSKTGQLWGNPLYKWDELAKDDYAWWRARFELLLKTVDIVRVDHFRGFEAYWAVPSGETTAVNGQWLKGPGIEFFATMRKYLGKLPIIAEDLGIITPEVDDLKNEFYFPGMKVLHFAFESNDDRCLPIIIDKNSVVYTGTHDNDTTVGWYNKLAAESPTTAKCVRELLGLADDSAAEIAGHRFVEYAYASNADTVIIPFQDILELGSESRMNLPGTIGDNWEWRCLKSAFTPELAGRLAELAARYSR</sequence>
<dbReference type="InterPro" id="IPR003385">
    <property type="entry name" value="Glyco_hydro_77"/>
</dbReference>
<keyword evidence="4 9" id="KW-0328">Glycosyltransferase</keyword>
<reference evidence="9" key="1">
    <citation type="submission" date="2019-08" db="EMBL/GenBank/DDBJ databases">
        <authorList>
            <person name="Kucharzyk K."/>
            <person name="Murdoch R.W."/>
            <person name="Higgins S."/>
            <person name="Loffler F."/>
        </authorList>
    </citation>
    <scope>NUCLEOTIDE SEQUENCE</scope>
</reference>
<evidence type="ECO:0000256" key="3">
    <source>
        <dbReference type="ARBA" id="ARBA00012560"/>
    </source>
</evidence>
<dbReference type="GO" id="GO:0005975">
    <property type="term" value="P:carbohydrate metabolic process"/>
    <property type="evidence" value="ECO:0007669"/>
    <property type="project" value="InterPro"/>
</dbReference>
<evidence type="ECO:0000256" key="7">
    <source>
        <dbReference type="ARBA" id="ARBA00031423"/>
    </source>
</evidence>
<evidence type="ECO:0000256" key="6">
    <source>
        <dbReference type="ARBA" id="ARBA00023277"/>
    </source>
</evidence>
<dbReference type="NCBIfam" id="TIGR00217">
    <property type="entry name" value="malQ"/>
    <property type="match status" value="1"/>
</dbReference>
<dbReference type="InterPro" id="IPR017853">
    <property type="entry name" value="GH"/>
</dbReference>
<dbReference type="Gene3D" id="3.20.20.80">
    <property type="entry name" value="Glycosidases"/>
    <property type="match status" value="1"/>
</dbReference>
<evidence type="ECO:0000256" key="2">
    <source>
        <dbReference type="ARBA" id="ARBA00005684"/>
    </source>
</evidence>
<organism evidence="9">
    <name type="scientific">bioreactor metagenome</name>
    <dbReference type="NCBI Taxonomy" id="1076179"/>
    <lineage>
        <taxon>unclassified sequences</taxon>
        <taxon>metagenomes</taxon>
        <taxon>ecological metagenomes</taxon>
    </lineage>
</organism>
<proteinExistence type="inferred from homology"/>
<evidence type="ECO:0000313" key="9">
    <source>
        <dbReference type="EMBL" id="MPN02048.1"/>
    </source>
</evidence>
<evidence type="ECO:0000256" key="5">
    <source>
        <dbReference type="ARBA" id="ARBA00022679"/>
    </source>
</evidence>
<accession>A0A645EJ52</accession>
<comment type="catalytic activity">
    <reaction evidence="1">
        <text>Transfers a segment of a (1-&gt;4)-alpha-D-glucan to a new position in an acceptor, which may be glucose or a (1-&gt;4)-alpha-D-glucan.</text>
        <dbReference type="EC" id="2.4.1.25"/>
    </reaction>
</comment>
<dbReference type="PANTHER" id="PTHR32438">
    <property type="entry name" value="4-ALPHA-GLUCANOTRANSFERASE DPE1, CHLOROPLASTIC/AMYLOPLASTIC"/>
    <property type="match status" value="1"/>
</dbReference>
<protein>
    <recommendedName>
        <fullName evidence="3">4-alpha-glucanotransferase</fullName>
        <ecNumber evidence="3">2.4.1.25</ecNumber>
    </recommendedName>
    <alternativeName>
        <fullName evidence="7">Amylomaltase</fullName>
    </alternativeName>
    <alternativeName>
        <fullName evidence="8">Disproportionating enzyme</fullName>
    </alternativeName>
</protein>
<dbReference type="AlphaFoldDB" id="A0A645EJ52"/>
<dbReference type="GO" id="GO:0004134">
    <property type="term" value="F:4-alpha-glucanotransferase activity"/>
    <property type="evidence" value="ECO:0007669"/>
    <property type="project" value="UniProtKB-EC"/>
</dbReference>
<dbReference type="EMBL" id="VSSQ01048014">
    <property type="protein sequence ID" value="MPN02048.1"/>
    <property type="molecule type" value="Genomic_DNA"/>
</dbReference>
<name>A0A645EJ52_9ZZZZ</name>
<evidence type="ECO:0000256" key="4">
    <source>
        <dbReference type="ARBA" id="ARBA00022676"/>
    </source>
</evidence>
<dbReference type="Pfam" id="PF02446">
    <property type="entry name" value="Glyco_hydro_77"/>
    <property type="match status" value="1"/>
</dbReference>
<comment type="caution">
    <text evidence="9">The sequence shown here is derived from an EMBL/GenBank/DDBJ whole genome shotgun (WGS) entry which is preliminary data.</text>
</comment>
<comment type="similarity">
    <text evidence="2">Belongs to the disproportionating enzyme family.</text>
</comment>